<protein>
    <recommendedName>
        <fullName evidence="6">Gamma-glutamyltranspeptidase</fullName>
    </recommendedName>
</protein>
<accession>A0A9J6CD81</accession>
<evidence type="ECO:0000256" key="2">
    <source>
        <dbReference type="PIRSR" id="PIRSR600101-1"/>
    </source>
</evidence>
<dbReference type="Gene3D" id="1.10.246.130">
    <property type="match status" value="1"/>
</dbReference>
<feature type="binding site" evidence="3">
    <location>
        <begin position="363"/>
        <end position="365"/>
    </location>
    <ligand>
        <name>L-glutamate</name>
        <dbReference type="ChEBI" id="CHEBI:29985"/>
    </ligand>
</feature>
<dbReference type="Proteomes" id="UP001107558">
    <property type="component" value="Chromosome 1"/>
</dbReference>
<dbReference type="InterPro" id="IPR000101">
    <property type="entry name" value="GGT_peptidase"/>
</dbReference>
<dbReference type="SUPFAM" id="SSF56235">
    <property type="entry name" value="N-terminal nucleophile aminohydrolases (Ntn hydrolases)"/>
    <property type="match status" value="1"/>
</dbReference>
<feature type="binding site" evidence="3">
    <location>
        <position position="386"/>
    </location>
    <ligand>
        <name>L-glutamate</name>
        <dbReference type="ChEBI" id="CHEBI:29985"/>
    </ligand>
</feature>
<gene>
    <name evidence="4" type="ORF">PVAND_009590</name>
</gene>
<dbReference type="PRINTS" id="PR01210">
    <property type="entry name" value="GGTRANSPTASE"/>
</dbReference>
<evidence type="ECO:0008006" key="6">
    <source>
        <dbReference type="Google" id="ProtNLM"/>
    </source>
</evidence>
<dbReference type="PANTHER" id="PTHR11686">
    <property type="entry name" value="GAMMA GLUTAMYL TRANSPEPTIDASE"/>
    <property type="match status" value="1"/>
</dbReference>
<name>A0A9J6CD81_POLVA</name>
<dbReference type="InterPro" id="IPR029055">
    <property type="entry name" value="Ntn_hydrolases_N"/>
</dbReference>
<organism evidence="4 5">
    <name type="scientific">Polypedilum vanderplanki</name>
    <name type="common">Sleeping chironomid midge</name>
    <dbReference type="NCBI Taxonomy" id="319348"/>
    <lineage>
        <taxon>Eukaryota</taxon>
        <taxon>Metazoa</taxon>
        <taxon>Ecdysozoa</taxon>
        <taxon>Arthropoda</taxon>
        <taxon>Hexapoda</taxon>
        <taxon>Insecta</taxon>
        <taxon>Pterygota</taxon>
        <taxon>Neoptera</taxon>
        <taxon>Endopterygota</taxon>
        <taxon>Diptera</taxon>
        <taxon>Nematocera</taxon>
        <taxon>Chironomoidea</taxon>
        <taxon>Chironomidae</taxon>
        <taxon>Chironominae</taxon>
        <taxon>Polypedilum</taxon>
        <taxon>Polypedilum</taxon>
    </lineage>
</organism>
<dbReference type="EMBL" id="JADBJN010000001">
    <property type="protein sequence ID" value="KAG5680060.1"/>
    <property type="molecule type" value="Genomic_DNA"/>
</dbReference>
<dbReference type="InterPro" id="IPR043138">
    <property type="entry name" value="GGT_lsub"/>
</dbReference>
<dbReference type="OrthoDB" id="1081007at2759"/>
<dbReference type="GO" id="GO:0006751">
    <property type="term" value="P:glutathione catabolic process"/>
    <property type="evidence" value="ECO:0007669"/>
    <property type="project" value="InterPro"/>
</dbReference>
<feature type="binding site" evidence="3">
    <location>
        <position position="73"/>
    </location>
    <ligand>
        <name>L-glutamate</name>
        <dbReference type="ChEBI" id="CHEBI:29985"/>
    </ligand>
</feature>
<evidence type="ECO:0000313" key="5">
    <source>
        <dbReference type="Proteomes" id="UP001107558"/>
    </source>
</evidence>
<dbReference type="FunFam" id="1.10.246.130:FF:000001">
    <property type="entry name" value="Gamma-glutamyltransferase 5 isoform 1"/>
    <property type="match status" value="1"/>
</dbReference>
<dbReference type="InterPro" id="IPR043137">
    <property type="entry name" value="GGT_ssub_C"/>
</dbReference>
<keyword evidence="5" id="KW-1185">Reference proteome</keyword>
<evidence type="ECO:0000256" key="3">
    <source>
        <dbReference type="PIRSR" id="PIRSR600101-2"/>
    </source>
</evidence>
<evidence type="ECO:0000313" key="4">
    <source>
        <dbReference type="EMBL" id="KAG5680060.1"/>
    </source>
</evidence>
<keyword evidence="1" id="KW-1202">Platelet aggregation activating toxin</keyword>
<dbReference type="Pfam" id="PF01019">
    <property type="entry name" value="G_glu_transpept"/>
    <property type="match status" value="1"/>
</dbReference>
<dbReference type="Gene3D" id="3.60.20.40">
    <property type="match status" value="1"/>
</dbReference>
<dbReference type="PANTHER" id="PTHR11686:SF72">
    <property type="entry name" value="GAMMA-GLUTAMYL TRANSPEPTIDASE, ISOFORM A"/>
    <property type="match status" value="1"/>
</dbReference>
<keyword evidence="1" id="KW-1199">Hemostasis impairing toxin</keyword>
<comment type="caution">
    <text evidence="4">The sequence shown here is derived from an EMBL/GenBank/DDBJ whole genome shotgun (WGS) entry which is preliminary data.</text>
</comment>
<evidence type="ECO:0000256" key="1">
    <source>
        <dbReference type="ARBA" id="ARBA00084097"/>
    </source>
</evidence>
<dbReference type="AlphaFoldDB" id="A0A9J6CD81"/>
<proteinExistence type="predicted"/>
<feature type="active site" description="Nucleophile" evidence="2">
    <location>
        <position position="345"/>
    </location>
</feature>
<keyword evidence="1" id="KW-0800">Toxin</keyword>
<reference evidence="4" key="1">
    <citation type="submission" date="2021-03" db="EMBL/GenBank/DDBJ databases">
        <title>Chromosome level genome of the anhydrobiotic midge Polypedilum vanderplanki.</title>
        <authorList>
            <person name="Yoshida Y."/>
            <person name="Kikawada T."/>
            <person name="Gusev O."/>
        </authorList>
    </citation>
    <scope>NUCLEOTIDE SEQUENCE</scope>
    <source>
        <strain evidence="4">NIAS01</strain>
        <tissue evidence="4">Whole body or cell culture</tissue>
    </source>
</reference>
<dbReference type="GO" id="GO:0036374">
    <property type="term" value="F:glutathione hydrolase activity"/>
    <property type="evidence" value="ECO:0007669"/>
    <property type="project" value="InterPro"/>
</dbReference>
<sequence length="538" mass="59906">MKPKAKGAIVSNGEECAKIGADILKLGGNVVDAGISTLICDGVTNPQSGGLGGGMLATLYLKNKKLITSLDAREVAPKSASENMYNEDYTKSLKGGLAVAVPGELLGMNEMHKKYGNLEWEKLFKPVIELCQKGHTMTENLHLMLTLNIDMITRNPSFNGIFINQKTGKLYEVGEKIIRKDLAKTLKIIAAEKSQAMYGENGSIMRELVKEINQHGGNITEEDFKNYKVKWRKPLQTSLKSGETIYTAPLPGSGQTLIYILNLLKKFSIKEDTLSKHIIIETYKNAFSRRSLLGDQEFYMPAGNTQNYMISEEYAEVMRRHIDEKTTHSINYYGYKISNVKSKGTMHVSILSEDGDAISITSSINDLFGAKILSNTGIVLNSQMNDFSIPGTANMYGLPPSIANIIKPGKRPLSSMSPTIILKKNKEVSMVIGAAGGSKIPTVVAKIILDMYLNENKDSLENVIKKKRFHHQLVPNKIYFENGFDKQIIKELNNTFNHEYEIIQEKFRFGGVCSIFVDEDNNIEASYDPRRGGSRQYL</sequence>
<feature type="binding site" evidence="3">
    <location>
        <begin position="414"/>
        <end position="415"/>
    </location>
    <ligand>
        <name>L-glutamate</name>
        <dbReference type="ChEBI" id="CHEBI:29985"/>
    </ligand>
</feature>
<feature type="binding site" evidence="3">
    <location>
        <position position="437"/>
    </location>
    <ligand>
        <name>L-glutamate</name>
        <dbReference type="ChEBI" id="CHEBI:29985"/>
    </ligand>
</feature>
<dbReference type="FunFam" id="3.60.20.40:FF:000001">
    <property type="entry name" value="Gamma-glutamyltranspeptidase 1"/>
    <property type="match status" value="1"/>
</dbReference>
<dbReference type="NCBIfam" id="TIGR00066">
    <property type="entry name" value="g_glut_trans"/>
    <property type="match status" value="1"/>
</dbReference>
<dbReference type="GO" id="GO:0005886">
    <property type="term" value="C:plasma membrane"/>
    <property type="evidence" value="ECO:0007669"/>
    <property type="project" value="TreeGrafter"/>
</dbReference>